<dbReference type="InterPro" id="IPR016073">
    <property type="entry name" value="Skp1_comp_POZ"/>
</dbReference>
<evidence type="ECO:0000256" key="1">
    <source>
        <dbReference type="ARBA" id="ARBA00004906"/>
    </source>
</evidence>
<evidence type="ECO:0000256" key="4">
    <source>
        <dbReference type="SAM" id="MobiDB-lite"/>
    </source>
</evidence>
<evidence type="ECO:0000256" key="2">
    <source>
        <dbReference type="ARBA" id="ARBA00009993"/>
    </source>
</evidence>
<reference evidence="7" key="1">
    <citation type="submission" date="2022-03" db="EMBL/GenBank/DDBJ databases">
        <title>A functionally conserved STORR gene fusion in Papaver species that diverged 16.8 million years ago.</title>
        <authorList>
            <person name="Catania T."/>
        </authorList>
    </citation>
    <scope>NUCLEOTIDE SEQUENCE</scope>
    <source>
        <strain evidence="7">S-191538</strain>
    </source>
</reference>
<accession>A0AA42AYA9</accession>
<dbReference type="GO" id="GO:0006511">
    <property type="term" value="P:ubiquitin-dependent protein catabolic process"/>
    <property type="evidence" value="ECO:0007669"/>
    <property type="project" value="InterPro"/>
</dbReference>
<evidence type="ECO:0008006" key="9">
    <source>
        <dbReference type="Google" id="ProtNLM"/>
    </source>
</evidence>
<keyword evidence="3" id="KW-0833">Ubl conjugation pathway</keyword>
<dbReference type="InterPro" id="IPR011333">
    <property type="entry name" value="SKP1/BTB/POZ_sf"/>
</dbReference>
<dbReference type="Pfam" id="PF03931">
    <property type="entry name" value="Skp1_POZ"/>
    <property type="match status" value="1"/>
</dbReference>
<gene>
    <name evidence="7" type="ORF">MKW94_014675</name>
</gene>
<dbReference type="InterPro" id="IPR016897">
    <property type="entry name" value="SKP1"/>
</dbReference>
<evidence type="ECO:0000259" key="5">
    <source>
        <dbReference type="Pfam" id="PF01466"/>
    </source>
</evidence>
<dbReference type="AlphaFoldDB" id="A0AA42AYA9"/>
<dbReference type="InterPro" id="IPR001232">
    <property type="entry name" value="SKP1-like"/>
</dbReference>
<evidence type="ECO:0000256" key="3">
    <source>
        <dbReference type="ARBA" id="ARBA00022786"/>
    </source>
</evidence>
<comment type="pathway">
    <text evidence="1">Protein modification; protein ubiquitination.</text>
</comment>
<comment type="caution">
    <text evidence="7">The sequence shown here is derived from an EMBL/GenBank/DDBJ whole genome shotgun (WGS) entry which is preliminary data.</text>
</comment>
<proteinExistence type="inferred from homology"/>
<dbReference type="PANTHER" id="PTHR11165">
    <property type="entry name" value="SKP1"/>
    <property type="match status" value="1"/>
</dbReference>
<dbReference type="InterPro" id="IPR036296">
    <property type="entry name" value="SKP1-like_dim_sf"/>
</dbReference>
<dbReference type="SUPFAM" id="SSF54695">
    <property type="entry name" value="POZ domain"/>
    <property type="match status" value="1"/>
</dbReference>
<dbReference type="Pfam" id="PF01466">
    <property type="entry name" value="Skp1"/>
    <property type="match status" value="1"/>
</dbReference>
<comment type="similarity">
    <text evidence="2">Belongs to the SKP1 family.</text>
</comment>
<dbReference type="InterPro" id="IPR016072">
    <property type="entry name" value="Skp1_comp_dimer"/>
</dbReference>
<protein>
    <recommendedName>
        <fullName evidence="9">SKP1-like protein</fullName>
    </recommendedName>
</protein>
<dbReference type="GO" id="GO:0009867">
    <property type="term" value="P:jasmonic acid mediated signaling pathway"/>
    <property type="evidence" value="ECO:0007669"/>
    <property type="project" value="UniProtKB-ARBA"/>
</dbReference>
<name>A0AA42AYA9_PAPNU</name>
<evidence type="ECO:0000313" key="8">
    <source>
        <dbReference type="Proteomes" id="UP001177140"/>
    </source>
</evidence>
<keyword evidence="8" id="KW-1185">Reference proteome</keyword>
<organism evidence="7 8">
    <name type="scientific">Papaver nudicaule</name>
    <name type="common">Iceland poppy</name>
    <dbReference type="NCBI Taxonomy" id="74823"/>
    <lineage>
        <taxon>Eukaryota</taxon>
        <taxon>Viridiplantae</taxon>
        <taxon>Streptophyta</taxon>
        <taxon>Embryophyta</taxon>
        <taxon>Tracheophyta</taxon>
        <taxon>Spermatophyta</taxon>
        <taxon>Magnoliopsida</taxon>
        <taxon>Ranunculales</taxon>
        <taxon>Papaveraceae</taxon>
        <taxon>Papaveroideae</taxon>
        <taxon>Papaver</taxon>
    </lineage>
</organism>
<feature type="domain" description="SKP1 component dimerisation" evidence="5">
    <location>
        <begin position="164"/>
        <end position="207"/>
    </location>
</feature>
<evidence type="ECO:0000313" key="7">
    <source>
        <dbReference type="EMBL" id="MCL7043561.1"/>
    </source>
</evidence>
<dbReference type="SUPFAM" id="SSF81382">
    <property type="entry name" value="Skp1 dimerisation domain-like"/>
    <property type="match status" value="1"/>
</dbReference>
<evidence type="ECO:0000259" key="6">
    <source>
        <dbReference type="Pfam" id="PF03931"/>
    </source>
</evidence>
<sequence>MASSSKSPQESQDVEKMMKNLKIQEIVEEEFQESVTEAGGSSFVGEGSDSKGKNKKPKSLVSLRSSEGDVFELEESCAMLSQTIKHMIEDDCAGNVISLANISTEILARVVVFLEKHGEIKERYEDEKQELIEWNKKFIEDANGDRKTLFDLIAAANFLAAECLMAVTCQAVADMMKGKTPEWIREFFGIKNDFTPEEEEEGRRENQQWAFKE</sequence>
<feature type="region of interest" description="Disordered" evidence="4">
    <location>
        <begin position="32"/>
        <end position="60"/>
    </location>
</feature>
<dbReference type="EMBL" id="JAJJMA010248183">
    <property type="protein sequence ID" value="MCL7043561.1"/>
    <property type="molecule type" value="Genomic_DNA"/>
</dbReference>
<feature type="domain" description="SKP1 component POZ" evidence="6">
    <location>
        <begin position="60"/>
        <end position="117"/>
    </location>
</feature>
<dbReference type="Gene3D" id="3.30.710.10">
    <property type="entry name" value="Potassium Channel Kv1.1, Chain A"/>
    <property type="match status" value="1"/>
</dbReference>
<dbReference type="Proteomes" id="UP001177140">
    <property type="component" value="Unassembled WGS sequence"/>
</dbReference>
<dbReference type="SMART" id="SM00512">
    <property type="entry name" value="Skp1"/>
    <property type="match status" value="1"/>
</dbReference>